<dbReference type="PATRIC" id="fig|926566.3.peg.1745"/>
<keyword evidence="4 5" id="KW-0326">Glycosidase</keyword>
<evidence type="ECO:0000256" key="6">
    <source>
        <dbReference type="SAM" id="SignalP"/>
    </source>
</evidence>
<reference evidence="8 9" key="1">
    <citation type="submission" date="2012-06" db="EMBL/GenBank/DDBJ databases">
        <title>Complete genome of Terriglobus roseus DSM 18391.</title>
        <authorList>
            <consortium name="US DOE Joint Genome Institute (JGI-PGF)"/>
            <person name="Lucas S."/>
            <person name="Copeland A."/>
            <person name="Lapidus A."/>
            <person name="Glavina del Rio T."/>
            <person name="Dalin E."/>
            <person name="Tice H."/>
            <person name="Bruce D."/>
            <person name="Goodwin L."/>
            <person name="Pitluck S."/>
            <person name="Peters L."/>
            <person name="Mikhailova N."/>
            <person name="Munk A.C.C."/>
            <person name="Kyrpides N."/>
            <person name="Mavromatis K."/>
            <person name="Ivanova N."/>
            <person name="Brettin T."/>
            <person name="Detter J.C."/>
            <person name="Han C."/>
            <person name="Larimer F."/>
            <person name="Land M."/>
            <person name="Hauser L."/>
            <person name="Markowitz V."/>
            <person name="Cheng J.-F."/>
            <person name="Hugenholtz P."/>
            <person name="Woyke T."/>
            <person name="Wu D."/>
            <person name="Brambilla E."/>
            <person name="Klenk H.-P."/>
            <person name="Eisen J.A."/>
        </authorList>
    </citation>
    <scope>NUCLEOTIDE SEQUENCE [LARGE SCALE GENOMIC DNA]</scope>
    <source>
        <strain evidence="9">DSM 18391 / NRRL B-41598 / KBS 63</strain>
    </source>
</reference>
<dbReference type="SUPFAM" id="SSF51445">
    <property type="entry name" value="(Trans)glycosidases"/>
    <property type="match status" value="1"/>
</dbReference>
<accession>I3ZFP9</accession>
<name>I3ZFP9_TERRK</name>
<evidence type="ECO:0000313" key="8">
    <source>
        <dbReference type="EMBL" id="AFL88067.1"/>
    </source>
</evidence>
<dbReference type="CDD" id="cd14792">
    <property type="entry name" value="GH27"/>
    <property type="match status" value="1"/>
</dbReference>
<dbReference type="KEGG" id="trs:Terro_1771"/>
<dbReference type="PRINTS" id="PR00740">
    <property type="entry name" value="GLHYDRLASE27"/>
</dbReference>
<dbReference type="InterPro" id="IPR041233">
    <property type="entry name" value="Melibiase_C"/>
</dbReference>
<dbReference type="GO" id="GO:0005975">
    <property type="term" value="P:carbohydrate metabolic process"/>
    <property type="evidence" value="ECO:0007669"/>
    <property type="project" value="InterPro"/>
</dbReference>
<evidence type="ECO:0000313" key="9">
    <source>
        <dbReference type="Proteomes" id="UP000006056"/>
    </source>
</evidence>
<keyword evidence="3 5" id="KW-0378">Hydrolase</keyword>
<dbReference type="InterPro" id="IPR002241">
    <property type="entry name" value="Glyco_hydro_27"/>
</dbReference>
<protein>
    <recommendedName>
        <fullName evidence="5">Alpha-galactosidase</fullName>
        <ecNumber evidence="5">3.2.1.22</ecNumber>
    </recommendedName>
    <alternativeName>
        <fullName evidence="5">Melibiase</fullName>
    </alternativeName>
</protein>
<dbReference type="GO" id="GO:0004557">
    <property type="term" value="F:alpha-galactosidase activity"/>
    <property type="evidence" value="ECO:0007669"/>
    <property type="project" value="UniProtKB-EC"/>
</dbReference>
<evidence type="ECO:0000256" key="2">
    <source>
        <dbReference type="ARBA" id="ARBA00022729"/>
    </source>
</evidence>
<comment type="similarity">
    <text evidence="1 5">Belongs to the glycosyl hydrolase 27 family.</text>
</comment>
<evidence type="ECO:0000256" key="4">
    <source>
        <dbReference type="ARBA" id="ARBA00023295"/>
    </source>
</evidence>
<gene>
    <name evidence="8" type="ordered locus">Terro_1771</name>
</gene>
<dbReference type="InterPro" id="IPR013785">
    <property type="entry name" value="Aldolase_TIM"/>
</dbReference>
<feature type="signal peptide" evidence="6">
    <location>
        <begin position="1"/>
        <end position="21"/>
    </location>
</feature>
<comment type="catalytic activity">
    <reaction evidence="5">
        <text>Hydrolysis of terminal, non-reducing alpha-D-galactose residues in alpha-D-galactosides, including galactose oligosaccharides, galactomannans and galactolipids.</text>
        <dbReference type="EC" id="3.2.1.22"/>
    </reaction>
</comment>
<dbReference type="Gene3D" id="3.20.20.70">
    <property type="entry name" value="Aldolase class I"/>
    <property type="match status" value="1"/>
</dbReference>
<sequence>MVLVKRWIAVAILLFAAFAPAQKVEKQSKQRVKPALAARPPLGWNSWDSYGLRIDEQQFRDNVKVLTNKLKPFGYDYAVIDEGWFLRNPESRPHPELLQYELDANGRYIPVPSRFPSATAGTTNVGFAPIGKWLHAQGLKFGIHIVRGIPRESVKRDLSIEGSTFKLADAADQSDACPWDPTNWGVKDTPAGQAWYDALLRQYAVWGVDFLKVDCISNNPYKVSEIRQIRLAIQHAGRPMVLSLSPGPTSVDHAEEVIAMSQMWRISNDVWDVWSTKAPFPKSVKDQFAQAAKWSKYAGPGHWPDADMLPIGELTPYPDVGKVARHTRLTPAEQRTMVTLWSFARSPLMVGANLTQLDEPTTALLTNRNLLRIDQNAIASREVRHDGETIVWTSDLPNGQFAVAAFNIGDEPADGAWQLSDLGLPAGSFSVRDAWEGTEKGSATDLKVHLEPHATAAYVLTRNHQ</sequence>
<dbReference type="eggNOG" id="COG1501">
    <property type="taxonomic scope" value="Bacteria"/>
</dbReference>
<dbReference type="RefSeq" id="WP_014785636.1">
    <property type="nucleotide sequence ID" value="NC_018014.1"/>
</dbReference>
<dbReference type="Gene3D" id="2.60.40.1180">
    <property type="entry name" value="Golgi alpha-mannosidase II"/>
    <property type="match status" value="1"/>
</dbReference>
<dbReference type="Pfam" id="PF16499">
    <property type="entry name" value="Melibiase_2"/>
    <property type="match status" value="1"/>
</dbReference>
<proteinExistence type="inferred from homology"/>
<dbReference type="AlphaFoldDB" id="I3ZFP9"/>
<dbReference type="EC" id="3.2.1.22" evidence="5"/>
<feature type="chain" id="PRO_5003684597" description="Alpha-galactosidase" evidence="6">
    <location>
        <begin position="22"/>
        <end position="465"/>
    </location>
</feature>
<dbReference type="OrthoDB" id="9807519at2"/>
<dbReference type="InterPro" id="IPR013780">
    <property type="entry name" value="Glyco_hydro_b"/>
</dbReference>
<dbReference type="HOGENOM" id="CLU_013093_5_0_0"/>
<keyword evidence="2 6" id="KW-0732">Signal</keyword>
<dbReference type="SUPFAM" id="SSF51011">
    <property type="entry name" value="Glycosyl hydrolase domain"/>
    <property type="match status" value="1"/>
</dbReference>
<dbReference type="Proteomes" id="UP000006056">
    <property type="component" value="Chromosome"/>
</dbReference>
<dbReference type="PANTHER" id="PTHR11452">
    <property type="entry name" value="ALPHA-GALACTOSIDASE/ALPHA-N-ACETYLGALACTOSAMINIDASE"/>
    <property type="match status" value="1"/>
</dbReference>
<evidence type="ECO:0000256" key="3">
    <source>
        <dbReference type="ARBA" id="ARBA00022801"/>
    </source>
</evidence>
<keyword evidence="5" id="KW-1015">Disulfide bond</keyword>
<evidence type="ECO:0000259" key="7">
    <source>
        <dbReference type="Pfam" id="PF17801"/>
    </source>
</evidence>
<dbReference type="PANTHER" id="PTHR11452:SF42">
    <property type="entry name" value="ALPHA-GALACTOSIDASE"/>
    <property type="match status" value="1"/>
</dbReference>
<dbReference type="STRING" id="926566.Terro_1771"/>
<feature type="domain" description="Alpha galactosidase C-terminal" evidence="7">
    <location>
        <begin position="386"/>
        <end position="460"/>
    </location>
</feature>
<dbReference type="InterPro" id="IPR017853">
    <property type="entry name" value="GH"/>
</dbReference>
<evidence type="ECO:0000256" key="1">
    <source>
        <dbReference type="ARBA" id="ARBA00009743"/>
    </source>
</evidence>
<evidence type="ECO:0000256" key="5">
    <source>
        <dbReference type="RuleBase" id="RU361168"/>
    </source>
</evidence>
<organism evidence="8 9">
    <name type="scientific">Terriglobus roseus (strain DSM 18391 / NRRL B-41598 / KBS 63)</name>
    <dbReference type="NCBI Taxonomy" id="926566"/>
    <lineage>
        <taxon>Bacteria</taxon>
        <taxon>Pseudomonadati</taxon>
        <taxon>Acidobacteriota</taxon>
        <taxon>Terriglobia</taxon>
        <taxon>Terriglobales</taxon>
        <taxon>Acidobacteriaceae</taxon>
        <taxon>Terriglobus</taxon>
    </lineage>
</organism>
<dbReference type="Pfam" id="PF17801">
    <property type="entry name" value="Melibiase_C"/>
    <property type="match status" value="1"/>
</dbReference>
<dbReference type="EMBL" id="CP003379">
    <property type="protein sequence ID" value="AFL88067.1"/>
    <property type="molecule type" value="Genomic_DNA"/>
</dbReference>
<keyword evidence="9" id="KW-1185">Reference proteome</keyword>